<dbReference type="EMBL" id="LXPE01000278">
    <property type="protein sequence ID" value="OBA25035.1"/>
    <property type="molecule type" value="Genomic_DNA"/>
</dbReference>
<dbReference type="GO" id="GO:0016887">
    <property type="term" value="F:ATP hydrolysis activity"/>
    <property type="evidence" value="ECO:0007669"/>
    <property type="project" value="InterPro"/>
</dbReference>
<evidence type="ECO:0000259" key="4">
    <source>
        <dbReference type="SMART" id="SM00382"/>
    </source>
</evidence>
<dbReference type="Gene3D" id="3.40.50.300">
    <property type="entry name" value="P-loop containing nucleotide triphosphate hydrolases"/>
    <property type="match status" value="1"/>
</dbReference>
<dbReference type="SMART" id="SM00382">
    <property type="entry name" value="AAA"/>
    <property type="match status" value="1"/>
</dbReference>
<dbReference type="OrthoDB" id="3972660at2759"/>
<dbReference type="InterPro" id="IPR003959">
    <property type="entry name" value="ATPase_AAA_core"/>
</dbReference>
<evidence type="ECO:0000313" key="6">
    <source>
        <dbReference type="Proteomes" id="UP000092321"/>
    </source>
</evidence>
<comment type="caution">
    <text evidence="5">The sequence shown here is derived from an EMBL/GenBank/DDBJ whole genome shotgun (WGS) entry which is preliminary data.</text>
</comment>
<dbReference type="InterPro" id="IPR050168">
    <property type="entry name" value="AAA_ATPase_domain"/>
</dbReference>
<name>A0A1B7T8I5_9ASCO</name>
<accession>A0A1B7T8I5</accession>
<dbReference type="AlphaFoldDB" id="A0A1B7T8I5"/>
<evidence type="ECO:0000256" key="3">
    <source>
        <dbReference type="ARBA" id="ARBA00022840"/>
    </source>
</evidence>
<dbReference type="InterPro" id="IPR003593">
    <property type="entry name" value="AAA+_ATPase"/>
</dbReference>
<comment type="similarity">
    <text evidence="1">Belongs to the AAA ATPase family.</text>
</comment>
<keyword evidence="3" id="KW-0067">ATP-binding</keyword>
<keyword evidence="6" id="KW-1185">Reference proteome</keyword>
<dbReference type="SUPFAM" id="SSF52540">
    <property type="entry name" value="P-loop containing nucleoside triphosphate hydrolases"/>
    <property type="match status" value="1"/>
</dbReference>
<reference evidence="6" key="1">
    <citation type="journal article" date="2016" name="Proc. Natl. Acad. Sci. U.S.A.">
        <title>Comparative genomics of biotechnologically important yeasts.</title>
        <authorList>
            <person name="Riley R."/>
            <person name="Haridas S."/>
            <person name="Wolfe K.H."/>
            <person name="Lopes M.R."/>
            <person name="Hittinger C.T."/>
            <person name="Goeker M."/>
            <person name="Salamov A.A."/>
            <person name="Wisecaver J.H."/>
            <person name="Long T.M."/>
            <person name="Calvey C.H."/>
            <person name="Aerts A.L."/>
            <person name="Barry K.W."/>
            <person name="Choi C."/>
            <person name="Clum A."/>
            <person name="Coughlan A.Y."/>
            <person name="Deshpande S."/>
            <person name="Douglass A.P."/>
            <person name="Hanson S.J."/>
            <person name="Klenk H.-P."/>
            <person name="LaButti K.M."/>
            <person name="Lapidus A."/>
            <person name="Lindquist E.A."/>
            <person name="Lipzen A.M."/>
            <person name="Meier-Kolthoff J.P."/>
            <person name="Ohm R.A."/>
            <person name="Otillar R.P."/>
            <person name="Pangilinan J.L."/>
            <person name="Peng Y."/>
            <person name="Rokas A."/>
            <person name="Rosa C.A."/>
            <person name="Scheuner C."/>
            <person name="Sibirny A.A."/>
            <person name="Slot J.C."/>
            <person name="Stielow J.B."/>
            <person name="Sun H."/>
            <person name="Kurtzman C.P."/>
            <person name="Blackwell M."/>
            <person name="Grigoriev I.V."/>
            <person name="Jeffries T.W."/>
        </authorList>
    </citation>
    <scope>NUCLEOTIDE SEQUENCE [LARGE SCALE GENOMIC DNA]</scope>
    <source>
        <strain evidence="6">NRRL Y-1626</strain>
    </source>
</reference>
<organism evidence="5 6">
    <name type="scientific">Hanseniaspora valbyensis NRRL Y-1626</name>
    <dbReference type="NCBI Taxonomy" id="766949"/>
    <lineage>
        <taxon>Eukaryota</taxon>
        <taxon>Fungi</taxon>
        <taxon>Dikarya</taxon>
        <taxon>Ascomycota</taxon>
        <taxon>Saccharomycotina</taxon>
        <taxon>Saccharomycetes</taxon>
        <taxon>Saccharomycodales</taxon>
        <taxon>Saccharomycodaceae</taxon>
        <taxon>Hanseniaspora</taxon>
    </lineage>
</organism>
<dbReference type="InterPro" id="IPR003960">
    <property type="entry name" value="ATPase_AAA_CS"/>
</dbReference>
<proteinExistence type="inferred from homology"/>
<dbReference type="GO" id="GO:0005524">
    <property type="term" value="F:ATP binding"/>
    <property type="evidence" value="ECO:0007669"/>
    <property type="project" value="UniProtKB-KW"/>
</dbReference>
<evidence type="ECO:0000313" key="5">
    <source>
        <dbReference type="EMBL" id="OBA25035.1"/>
    </source>
</evidence>
<dbReference type="PANTHER" id="PTHR23077">
    <property type="entry name" value="AAA-FAMILY ATPASE"/>
    <property type="match status" value="1"/>
</dbReference>
<keyword evidence="2" id="KW-0547">Nucleotide-binding</keyword>
<gene>
    <name evidence="5" type="ORF">HANVADRAFT_8297</name>
</gene>
<feature type="domain" description="AAA+ ATPase" evidence="4">
    <location>
        <begin position="444"/>
        <end position="610"/>
    </location>
</feature>
<evidence type="ECO:0000256" key="1">
    <source>
        <dbReference type="ARBA" id="ARBA00006914"/>
    </source>
</evidence>
<dbReference type="PANTHER" id="PTHR23077:SF171">
    <property type="entry name" value="NUCLEAR VALOSIN-CONTAINING PROTEIN-LIKE"/>
    <property type="match status" value="1"/>
</dbReference>
<protein>
    <recommendedName>
        <fullName evidence="4">AAA+ ATPase domain-containing protein</fullName>
    </recommendedName>
</protein>
<sequence>MFQINYNDIKVLNFKAIIKQKNKNDNNNGLFEKIPIKLTPNMDVTIKPPIEKMKTKAYKLINKILDHDNKKTIYLSTNLLNEIDLKDESVILTLAYMGKNYELNKKIEIYENDSLGKEEICINFMSCLSIDLQVAGSPKDIFILKVGTKEEVEKEKINKIDEISFKDNNNFIINNISNPPINILLPSISSGIHSLIHPNSKSLELSRLRFEFLINGYKCIYVETPLLQNLLKQGDIPLTTILDKYVFGIDNNNNGGKKIEGETIFELFKLFFNKLNQYVMMESAVILITCCDFVFKTNDTKEENEADIRNDISYLKWQKLFLKISEILNKKTLILQFENEQSIPDFFKRLYLLDKTVTNLQIDYKTKKKMFDYRDCINISKLTSDNRSDGIKYVPLNERETTSQHTPKETHKPLYGFKEIINKIKLIYETPYIYSKLYNQFPKMNKHMLLYGAPSMGKSLLIKHLPKLLEIGDTTSISWRYVNALSLISKYTGESERNVRDLFTEARSKIKQNRENNNNEKEKETDGSSITSLSFIIIDNIQTLLPTRSETATITDRLVNTFLTELDGIDSNILNDGLVVIGTTNRPDLVDPALVRPGRLENKIKIDYNAVDWEEIVSNGMKDYFNEKGLEKEIEKDIVTLVKTKKCSIGTFLGALYEVKLELEEEDNNNLDYDKLLSLLNEKLIDENDIYMHFEKVFKKFDNSEDTEEENSKRIGVEMAFA</sequence>
<dbReference type="Proteomes" id="UP000092321">
    <property type="component" value="Unassembled WGS sequence"/>
</dbReference>
<evidence type="ECO:0000256" key="2">
    <source>
        <dbReference type="ARBA" id="ARBA00022741"/>
    </source>
</evidence>
<dbReference type="PROSITE" id="PS00674">
    <property type="entry name" value="AAA"/>
    <property type="match status" value="1"/>
</dbReference>
<dbReference type="Pfam" id="PF00004">
    <property type="entry name" value="AAA"/>
    <property type="match status" value="1"/>
</dbReference>
<dbReference type="InterPro" id="IPR027417">
    <property type="entry name" value="P-loop_NTPase"/>
</dbReference>